<keyword evidence="4" id="KW-1003">Cell membrane</keyword>
<evidence type="ECO:0000256" key="9">
    <source>
        <dbReference type="SAM" id="Phobius"/>
    </source>
</evidence>
<sequence length="425" mass="45727">MKPKKWDLISLASIPLIMTLGNSMLIPVLPLMARELAITSLQVSMFITVFAVVAILLIPIAGYLSDRYGRKKVIVPSLIITGVGGAVSALGAWLLKDGMAYWTIVGGRFLQGIGAAGAAPVVMPLIGDMFKRESEVSHGLGVIETSNTFGKVLSPVLGAALGSVLWYLPFVSIPVFCAVSVLLVLFLVRSPKMKESPPKFAEFRKSVAAIFKQKGRWLYAIFAIGGICMFVVFGVLFYLSSNLEDTFGITGITKGLILAIPTGALCLASYVTGKFIGSNKKRMKWVNFFAMVLVTASIFAIAWFDNIIFVIASLVLGGAGIGISLPCLDALITEGIQKEQRGTISSIYSSVRFVGVSLGPPVVSLLMGISHSVLFLTIAGLSAFAALLTLVAIRPQEKNNKSSKPQPPRERKNRVFVMHKREPAR</sequence>
<dbReference type="PROSITE" id="PS00217">
    <property type="entry name" value="SUGAR_TRANSPORT_2"/>
    <property type="match status" value="1"/>
</dbReference>
<dbReference type="Pfam" id="PF07690">
    <property type="entry name" value="MFS_1"/>
    <property type="match status" value="1"/>
</dbReference>
<feature type="transmembrane region" description="Helical" evidence="9">
    <location>
        <begin position="73"/>
        <end position="95"/>
    </location>
</feature>
<dbReference type="InterPro" id="IPR050189">
    <property type="entry name" value="MFS_Efflux_Transporters"/>
</dbReference>
<evidence type="ECO:0000256" key="5">
    <source>
        <dbReference type="ARBA" id="ARBA00022692"/>
    </source>
</evidence>
<comment type="caution">
    <text evidence="11">The sequence shown here is derived from an EMBL/GenBank/DDBJ whole genome shotgun (WGS) entry which is preliminary data.</text>
</comment>
<feature type="transmembrane region" description="Helical" evidence="9">
    <location>
        <begin position="217"/>
        <end position="239"/>
    </location>
</feature>
<dbReference type="Gene3D" id="1.20.1250.20">
    <property type="entry name" value="MFS general substrate transporter like domains"/>
    <property type="match status" value="1"/>
</dbReference>
<feature type="transmembrane region" description="Helical" evidence="9">
    <location>
        <begin position="12"/>
        <end position="33"/>
    </location>
</feature>
<comment type="similarity">
    <text evidence="2">Belongs to the major facilitator superfamily. TCR/Tet family.</text>
</comment>
<dbReference type="PANTHER" id="PTHR43124:SF3">
    <property type="entry name" value="CHLORAMPHENICOL EFFLUX PUMP RV0191"/>
    <property type="match status" value="1"/>
</dbReference>
<dbReference type="SUPFAM" id="SSF103473">
    <property type="entry name" value="MFS general substrate transporter"/>
    <property type="match status" value="1"/>
</dbReference>
<feature type="transmembrane region" description="Helical" evidence="9">
    <location>
        <begin position="344"/>
        <end position="367"/>
    </location>
</feature>
<evidence type="ECO:0000313" key="12">
    <source>
        <dbReference type="Proteomes" id="UP001589776"/>
    </source>
</evidence>
<evidence type="ECO:0000256" key="2">
    <source>
        <dbReference type="ARBA" id="ARBA00007520"/>
    </source>
</evidence>
<dbReference type="RefSeq" id="WP_377472170.1">
    <property type="nucleotide sequence ID" value="NZ_JBHLWN010000077.1"/>
</dbReference>
<evidence type="ECO:0000256" key="8">
    <source>
        <dbReference type="SAM" id="MobiDB-lite"/>
    </source>
</evidence>
<evidence type="ECO:0000256" key="1">
    <source>
        <dbReference type="ARBA" id="ARBA00004651"/>
    </source>
</evidence>
<dbReference type="Proteomes" id="UP001589776">
    <property type="component" value="Unassembled WGS sequence"/>
</dbReference>
<name>A0ABV6DQ60_9BACL</name>
<feature type="transmembrane region" description="Helical" evidence="9">
    <location>
        <begin position="164"/>
        <end position="188"/>
    </location>
</feature>
<dbReference type="InterPro" id="IPR020846">
    <property type="entry name" value="MFS_dom"/>
</dbReference>
<evidence type="ECO:0000259" key="10">
    <source>
        <dbReference type="PROSITE" id="PS50850"/>
    </source>
</evidence>
<organism evidence="11 12">
    <name type="scientific">Paenibacillus chartarius</name>
    <dbReference type="NCBI Taxonomy" id="747481"/>
    <lineage>
        <taxon>Bacteria</taxon>
        <taxon>Bacillati</taxon>
        <taxon>Bacillota</taxon>
        <taxon>Bacilli</taxon>
        <taxon>Bacillales</taxon>
        <taxon>Paenibacillaceae</taxon>
        <taxon>Paenibacillus</taxon>
    </lineage>
</organism>
<dbReference type="PROSITE" id="PS00216">
    <property type="entry name" value="SUGAR_TRANSPORT_1"/>
    <property type="match status" value="1"/>
</dbReference>
<dbReference type="InterPro" id="IPR036259">
    <property type="entry name" value="MFS_trans_sf"/>
</dbReference>
<evidence type="ECO:0000256" key="3">
    <source>
        <dbReference type="ARBA" id="ARBA00022448"/>
    </source>
</evidence>
<evidence type="ECO:0000313" key="11">
    <source>
        <dbReference type="EMBL" id="MFC0214757.1"/>
    </source>
</evidence>
<dbReference type="InterPro" id="IPR005829">
    <property type="entry name" value="Sugar_transporter_CS"/>
</dbReference>
<keyword evidence="3" id="KW-0813">Transport</keyword>
<dbReference type="InterPro" id="IPR011701">
    <property type="entry name" value="MFS"/>
</dbReference>
<proteinExistence type="inferred from homology"/>
<feature type="transmembrane region" description="Helical" evidence="9">
    <location>
        <begin position="310"/>
        <end position="332"/>
    </location>
</feature>
<dbReference type="PRINTS" id="PR01035">
    <property type="entry name" value="TCRTETA"/>
</dbReference>
<protein>
    <submittedName>
        <fullName evidence="11">MFS transporter</fullName>
    </submittedName>
</protein>
<feature type="transmembrane region" description="Helical" evidence="9">
    <location>
        <begin position="251"/>
        <end position="273"/>
    </location>
</feature>
<feature type="domain" description="Major facilitator superfamily (MFS) profile" evidence="10">
    <location>
        <begin position="7"/>
        <end position="397"/>
    </location>
</feature>
<feature type="transmembrane region" description="Helical" evidence="9">
    <location>
        <begin position="373"/>
        <end position="393"/>
    </location>
</feature>
<reference evidence="11 12" key="1">
    <citation type="submission" date="2024-09" db="EMBL/GenBank/DDBJ databases">
        <authorList>
            <person name="Sun Q."/>
            <person name="Mori K."/>
        </authorList>
    </citation>
    <scope>NUCLEOTIDE SEQUENCE [LARGE SCALE GENOMIC DNA]</scope>
    <source>
        <strain evidence="11 12">CCM 7759</strain>
    </source>
</reference>
<dbReference type="PROSITE" id="PS50850">
    <property type="entry name" value="MFS"/>
    <property type="match status" value="1"/>
</dbReference>
<dbReference type="EMBL" id="JBHLWN010000077">
    <property type="protein sequence ID" value="MFC0214757.1"/>
    <property type="molecule type" value="Genomic_DNA"/>
</dbReference>
<keyword evidence="12" id="KW-1185">Reference proteome</keyword>
<keyword evidence="7 9" id="KW-0472">Membrane</keyword>
<accession>A0ABV6DQ60</accession>
<gene>
    <name evidence="11" type="ORF">ACFFK0_20325</name>
</gene>
<dbReference type="CDD" id="cd17474">
    <property type="entry name" value="MFS_YfmO_like"/>
    <property type="match status" value="1"/>
</dbReference>
<feature type="transmembrane region" description="Helical" evidence="9">
    <location>
        <begin position="45"/>
        <end position="64"/>
    </location>
</feature>
<comment type="subcellular location">
    <subcellularLocation>
        <location evidence="1">Cell membrane</location>
        <topology evidence="1">Multi-pass membrane protein</topology>
    </subcellularLocation>
</comment>
<dbReference type="PANTHER" id="PTHR43124">
    <property type="entry name" value="PURINE EFFLUX PUMP PBUE"/>
    <property type="match status" value="1"/>
</dbReference>
<evidence type="ECO:0000256" key="7">
    <source>
        <dbReference type="ARBA" id="ARBA00023136"/>
    </source>
</evidence>
<keyword evidence="5 9" id="KW-0812">Transmembrane</keyword>
<evidence type="ECO:0000256" key="6">
    <source>
        <dbReference type="ARBA" id="ARBA00022989"/>
    </source>
</evidence>
<evidence type="ECO:0000256" key="4">
    <source>
        <dbReference type="ARBA" id="ARBA00022475"/>
    </source>
</evidence>
<keyword evidence="6 9" id="KW-1133">Transmembrane helix</keyword>
<feature type="transmembrane region" description="Helical" evidence="9">
    <location>
        <begin position="285"/>
        <end position="304"/>
    </location>
</feature>
<dbReference type="InterPro" id="IPR001958">
    <property type="entry name" value="Tet-R_TetA/multi-R_MdtG-like"/>
</dbReference>
<feature type="region of interest" description="Disordered" evidence="8">
    <location>
        <begin position="398"/>
        <end position="425"/>
    </location>
</feature>